<gene>
    <name evidence="3" type="ORF">DKX38_011278</name>
</gene>
<evidence type="ECO:0000313" key="3">
    <source>
        <dbReference type="EMBL" id="KAB5547872.1"/>
    </source>
</evidence>
<feature type="domain" description="DWD hypersensitive to UV-B 1 N-terminal" evidence="2">
    <location>
        <begin position="94"/>
        <end position="202"/>
    </location>
</feature>
<reference evidence="4" key="1">
    <citation type="journal article" date="2019" name="Gigascience">
        <title>De novo genome assembly of the endangered Acer yangbiense, a plant species with extremely small populations endemic to Yunnan Province, China.</title>
        <authorList>
            <person name="Yang J."/>
            <person name="Wariss H.M."/>
            <person name="Tao L."/>
            <person name="Zhang R."/>
            <person name="Yun Q."/>
            <person name="Hollingsworth P."/>
            <person name="Dao Z."/>
            <person name="Luo G."/>
            <person name="Guo H."/>
            <person name="Ma Y."/>
            <person name="Sun W."/>
        </authorList>
    </citation>
    <scope>NUCLEOTIDE SEQUENCE [LARGE SCALE GENOMIC DNA]</scope>
    <source>
        <strain evidence="4">cv. br00</strain>
    </source>
</reference>
<dbReference type="AlphaFoldDB" id="A0A5N5LYV2"/>
<evidence type="ECO:0000313" key="4">
    <source>
        <dbReference type="Proteomes" id="UP000326939"/>
    </source>
</evidence>
<accession>A0A5N5LYV2</accession>
<keyword evidence="1" id="KW-0732">Signal</keyword>
<comment type="caution">
    <text evidence="3">The sequence shown here is derived from an EMBL/GenBank/DDBJ whole genome shotgun (WGS) entry which is preliminary data.</text>
</comment>
<dbReference type="GO" id="GO:0071493">
    <property type="term" value="P:cellular response to UV-B"/>
    <property type="evidence" value="ECO:0007669"/>
    <property type="project" value="InterPro"/>
</dbReference>
<dbReference type="Pfam" id="PF20919">
    <property type="entry name" value="DHU1_N"/>
    <property type="match status" value="1"/>
</dbReference>
<feature type="chain" id="PRO_5024432530" description="DWD hypersensitive to UV-B 1 N-terminal domain-containing protein" evidence="1">
    <location>
        <begin position="19"/>
        <end position="204"/>
    </location>
</feature>
<name>A0A5N5LYV2_9ROSI</name>
<dbReference type="InterPro" id="IPR046377">
    <property type="entry name" value="DHU1"/>
</dbReference>
<evidence type="ECO:0000259" key="2">
    <source>
        <dbReference type="Pfam" id="PF20919"/>
    </source>
</evidence>
<feature type="signal peptide" evidence="1">
    <location>
        <begin position="1"/>
        <end position="18"/>
    </location>
</feature>
<protein>
    <recommendedName>
        <fullName evidence="2">DWD hypersensitive to UV-B 1 N-terminal domain-containing protein</fullName>
    </recommendedName>
</protein>
<dbReference type="InterPro" id="IPR048514">
    <property type="entry name" value="DHU1_N"/>
</dbReference>
<dbReference type="PANTHER" id="PTHR47201">
    <property type="entry name" value="BNAC09G30780D PROTEIN"/>
    <property type="match status" value="1"/>
</dbReference>
<proteinExistence type="predicted"/>
<dbReference type="Proteomes" id="UP000326939">
    <property type="component" value="Chromosome 7"/>
</dbReference>
<organism evidence="3 4">
    <name type="scientific">Salix brachista</name>
    <dbReference type="NCBI Taxonomy" id="2182728"/>
    <lineage>
        <taxon>Eukaryota</taxon>
        <taxon>Viridiplantae</taxon>
        <taxon>Streptophyta</taxon>
        <taxon>Embryophyta</taxon>
        <taxon>Tracheophyta</taxon>
        <taxon>Spermatophyta</taxon>
        <taxon>Magnoliopsida</taxon>
        <taxon>eudicotyledons</taxon>
        <taxon>Gunneridae</taxon>
        <taxon>Pentapetalae</taxon>
        <taxon>rosids</taxon>
        <taxon>fabids</taxon>
        <taxon>Malpighiales</taxon>
        <taxon>Salicaceae</taxon>
        <taxon>Saliceae</taxon>
        <taxon>Salix</taxon>
    </lineage>
</organism>
<dbReference type="PANTHER" id="PTHR47201:SF3">
    <property type="entry name" value="U2A'_PHOSPHOPROTEIN 32 FAMILY A C-TERMINAL DOMAIN-CONTAINING PROTEIN"/>
    <property type="match status" value="1"/>
</dbReference>
<evidence type="ECO:0000256" key="1">
    <source>
        <dbReference type="SAM" id="SignalP"/>
    </source>
</evidence>
<sequence>MVIAVLFCLSIWNREASSLIQILAFGHKHRNLKSPFATSALHFRCGCAVYVAEPIISTNGCLQLTISCWRYCLQFLIFLIFCPPLLFSTCLFGSRYLDSCKKHEVLPNSTVLSWFYKAEIQKSEQGKCSIKFFLNQLCNADIYPLIDVFLAIDSSDVDVVDILHESPCNFNEEYVMPLLQTIKLKLRVVDLHDMSPEENFLQLV</sequence>
<dbReference type="GO" id="GO:0080008">
    <property type="term" value="C:Cul4-RING E3 ubiquitin ligase complex"/>
    <property type="evidence" value="ECO:0007669"/>
    <property type="project" value="InterPro"/>
</dbReference>
<dbReference type="EMBL" id="VDCV01000007">
    <property type="protein sequence ID" value="KAB5547872.1"/>
    <property type="molecule type" value="Genomic_DNA"/>
</dbReference>
<keyword evidence="4" id="KW-1185">Reference proteome</keyword>